<reference evidence="4 5" key="1">
    <citation type="journal article" date="2013" name="Biodegradation">
        <title>Occurrence of 4-tert-butylphenol (4-t-BP) biodegradation in an aquatic sample caused by the presence of Spirodela polyrrhiza and isolation of a 4-t-BP-utilizing bacterium.</title>
        <authorList>
            <person name="Ogata Y."/>
            <person name="Toyama T."/>
            <person name="Yu N."/>
            <person name="Wang X."/>
            <person name="Sei K."/>
            <person name="Ike M."/>
        </authorList>
    </citation>
    <scope>NUCLEOTIDE SEQUENCE [LARGE SCALE GENOMIC DNA]</scope>
    <source>
        <strain evidence="4 5">OMI</strain>
    </source>
</reference>
<dbReference type="InterPro" id="IPR002347">
    <property type="entry name" value="SDR_fam"/>
</dbReference>
<dbReference type="AlphaFoldDB" id="A0A292ZNS1"/>
<dbReference type="PANTHER" id="PTHR24321:SF8">
    <property type="entry name" value="ESTRADIOL 17-BETA-DEHYDROGENASE 8-RELATED"/>
    <property type="match status" value="1"/>
</dbReference>
<dbReference type="Gene3D" id="3.40.50.720">
    <property type="entry name" value="NAD(P)-binding Rossmann-like Domain"/>
    <property type="match status" value="1"/>
</dbReference>
<proteinExistence type="inferred from homology"/>
<dbReference type="PANTHER" id="PTHR24321">
    <property type="entry name" value="DEHYDROGENASES, SHORT CHAIN"/>
    <property type="match status" value="1"/>
</dbReference>
<dbReference type="PRINTS" id="PR00081">
    <property type="entry name" value="GDHRDH"/>
</dbReference>
<organism evidence="4 5">
    <name type="scientific">Sphingobium fuliginis (strain ATCC 27551)</name>
    <dbReference type="NCBI Taxonomy" id="336203"/>
    <lineage>
        <taxon>Bacteria</taxon>
        <taxon>Pseudomonadati</taxon>
        <taxon>Pseudomonadota</taxon>
        <taxon>Alphaproteobacteria</taxon>
        <taxon>Sphingomonadales</taxon>
        <taxon>Sphingomonadaceae</taxon>
        <taxon>Sphingobium</taxon>
    </lineage>
</organism>
<accession>A0A292ZNS1</accession>
<dbReference type="EC" id="1.1.1.100" evidence="4"/>
<comment type="similarity">
    <text evidence="1">Belongs to the short-chain dehydrogenases/reductases (SDR) family.</text>
</comment>
<keyword evidence="2 4" id="KW-0560">Oxidoreductase</keyword>
<dbReference type="PRINTS" id="PR00080">
    <property type="entry name" value="SDRFAMILY"/>
</dbReference>
<dbReference type="GO" id="GO:0018502">
    <property type="term" value="F:2,5-dichloro-2,5-cyclohexadiene-1,4-diol dehydrogenase activity"/>
    <property type="evidence" value="ECO:0007669"/>
    <property type="project" value="RHEA"/>
</dbReference>
<dbReference type="Pfam" id="PF13561">
    <property type="entry name" value="adh_short_C2"/>
    <property type="match status" value="1"/>
</dbReference>
<dbReference type="FunFam" id="3.40.50.720:FF:000084">
    <property type="entry name" value="Short-chain dehydrogenase reductase"/>
    <property type="match status" value="1"/>
</dbReference>
<dbReference type="SUPFAM" id="SSF51735">
    <property type="entry name" value="NAD(P)-binding Rossmann-fold domains"/>
    <property type="match status" value="1"/>
</dbReference>
<comment type="catalytic activity">
    <reaction evidence="3">
        <text>2,5-dichlorocyclohexa-2,5-dien-1,4-diol + NAD(+) = 2,5-dichlorohydroquinone + NADH + H(+)</text>
        <dbReference type="Rhea" id="RHEA:15741"/>
        <dbReference type="ChEBI" id="CHEBI:15378"/>
        <dbReference type="ChEBI" id="CHEBI:27545"/>
        <dbReference type="ChEBI" id="CHEBI:28975"/>
        <dbReference type="ChEBI" id="CHEBI:57540"/>
        <dbReference type="ChEBI" id="CHEBI:57945"/>
    </reaction>
</comment>
<evidence type="ECO:0000313" key="5">
    <source>
        <dbReference type="Proteomes" id="UP000221538"/>
    </source>
</evidence>
<dbReference type="EMBL" id="BEWI01000032">
    <property type="protein sequence ID" value="GAY24586.1"/>
    <property type="molecule type" value="Genomic_DNA"/>
</dbReference>
<sequence>MIEKGVSMSDNLFTLRGRKALVVGCDSGIGLACARAIAAAGASLVMSGLETERGEALAREIASDSGQSVHYRAVDVRDEASVEALVAAATGIMDGLDIAMNNAGIPGPAAAIQDLAARDFDNLFAINVRGAWLSMKYEIPAMLAAGQGGSIINLASTAALSGLAYVGAYSASKHAVAGLTRSAAIELAPHNIRVNAIAPGPVQTDLLHNMRAGRSQVSDVRPASVPMGRVAQPEEMAGTVVWLASQAASFVTGSIISVDGGVIAA</sequence>
<dbReference type="RefSeq" id="WP_061938191.1">
    <property type="nucleotide sequence ID" value="NZ_BEWI01000032.1"/>
</dbReference>
<name>A0A292ZNS1_SPHSA</name>
<evidence type="ECO:0000313" key="4">
    <source>
        <dbReference type="EMBL" id="GAY24586.1"/>
    </source>
</evidence>
<dbReference type="CDD" id="cd05233">
    <property type="entry name" value="SDR_c"/>
    <property type="match status" value="1"/>
</dbReference>
<dbReference type="InterPro" id="IPR020904">
    <property type="entry name" value="Sc_DH/Rdtase_CS"/>
</dbReference>
<dbReference type="GO" id="GO:0004316">
    <property type="term" value="F:3-oxoacyl-[acyl-carrier-protein] reductase (NADPH) activity"/>
    <property type="evidence" value="ECO:0007669"/>
    <property type="project" value="UniProtKB-EC"/>
</dbReference>
<gene>
    <name evidence="4" type="ORF">SFOMI_5166</name>
</gene>
<reference evidence="4 5" key="2">
    <citation type="journal article" date="2013" name="Environ. Sci. Technol.">
        <title>The 4-tert-butylphenol-utilizing bacterium Sphingobium fuliginis OMI can degrade bisphenols via phenolic ring hydroxylation and meta-cleavage pathway.</title>
        <authorList>
            <person name="Ogata Y."/>
            <person name="Goda S."/>
            <person name="Toyama T."/>
            <person name="Sei K."/>
            <person name="Ike M."/>
        </authorList>
    </citation>
    <scope>NUCLEOTIDE SEQUENCE [LARGE SCALE GENOMIC DNA]</scope>
    <source>
        <strain evidence="4 5">OMI</strain>
    </source>
</reference>
<comment type="caution">
    <text evidence="4">The sequence shown here is derived from an EMBL/GenBank/DDBJ whole genome shotgun (WGS) entry which is preliminary data.</text>
</comment>
<dbReference type="InterPro" id="IPR036291">
    <property type="entry name" value="NAD(P)-bd_dom_sf"/>
</dbReference>
<evidence type="ECO:0000256" key="3">
    <source>
        <dbReference type="ARBA" id="ARBA00051383"/>
    </source>
</evidence>
<protein>
    <submittedName>
        <fullName evidence="4">3-oxoacyl-[acyl-carrier protein] reductase</fullName>
        <ecNumber evidence="4">1.1.1.100</ecNumber>
    </submittedName>
</protein>
<dbReference type="PROSITE" id="PS00061">
    <property type="entry name" value="ADH_SHORT"/>
    <property type="match status" value="1"/>
</dbReference>
<evidence type="ECO:0000256" key="2">
    <source>
        <dbReference type="ARBA" id="ARBA00023002"/>
    </source>
</evidence>
<dbReference type="Proteomes" id="UP000221538">
    <property type="component" value="Unassembled WGS sequence"/>
</dbReference>
<evidence type="ECO:0000256" key="1">
    <source>
        <dbReference type="ARBA" id="ARBA00006484"/>
    </source>
</evidence>